<keyword evidence="3 8" id="KW-0808">Transferase</keyword>
<name>A0A915HFW2_ROMCU</name>
<dbReference type="InterPro" id="IPR000749">
    <property type="entry name" value="ATP-guanido_PTrfase"/>
</dbReference>
<evidence type="ECO:0000259" key="9">
    <source>
        <dbReference type="PROSITE" id="PS51509"/>
    </source>
</evidence>
<organism evidence="11 12">
    <name type="scientific">Romanomermis culicivorax</name>
    <name type="common">Nematode worm</name>
    <dbReference type="NCBI Taxonomy" id="13658"/>
    <lineage>
        <taxon>Eukaryota</taxon>
        <taxon>Metazoa</taxon>
        <taxon>Ecdysozoa</taxon>
        <taxon>Nematoda</taxon>
        <taxon>Enoplea</taxon>
        <taxon>Dorylaimia</taxon>
        <taxon>Mermithida</taxon>
        <taxon>Mermithoidea</taxon>
        <taxon>Mermithidae</taxon>
        <taxon>Romanomermis</taxon>
    </lineage>
</organism>
<dbReference type="InterPro" id="IPR022414">
    <property type="entry name" value="ATP-guanido_PTrfase_cat"/>
</dbReference>
<keyword evidence="11" id="KW-1185">Reference proteome</keyword>
<feature type="binding site" evidence="8">
    <location>
        <begin position="275"/>
        <end position="279"/>
    </location>
    <ligand>
        <name>ATP</name>
        <dbReference type="ChEBI" id="CHEBI:30616"/>
    </ligand>
</feature>
<dbReference type="GO" id="GO:0004054">
    <property type="term" value="F:arginine kinase activity"/>
    <property type="evidence" value="ECO:0007669"/>
    <property type="project" value="UniProtKB-EC"/>
</dbReference>
<dbReference type="Pfam" id="PF00217">
    <property type="entry name" value="ATP-gua_Ptrans"/>
    <property type="match status" value="1"/>
</dbReference>
<dbReference type="GO" id="GO:0005615">
    <property type="term" value="C:extracellular space"/>
    <property type="evidence" value="ECO:0007669"/>
    <property type="project" value="TreeGrafter"/>
</dbReference>
<evidence type="ECO:0000256" key="1">
    <source>
        <dbReference type="ARBA" id="ARBA00006798"/>
    </source>
</evidence>
<dbReference type="Gene3D" id="3.30.590.10">
    <property type="entry name" value="Glutamine synthetase/guanido kinase, catalytic domain"/>
    <property type="match status" value="1"/>
</dbReference>
<evidence type="ECO:0000256" key="3">
    <source>
        <dbReference type="ARBA" id="ARBA00022679"/>
    </source>
</evidence>
<dbReference type="PROSITE" id="PS51510">
    <property type="entry name" value="PHOSPHAGEN_KINASE_C"/>
    <property type="match status" value="1"/>
</dbReference>
<proteinExistence type="inferred from homology"/>
<feature type="binding site" evidence="8">
    <location>
        <position position="197"/>
    </location>
    <ligand>
        <name>ATP</name>
        <dbReference type="ChEBI" id="CHEBI:30616"/>
    </ligand>
</feature>
<dbReference type="InterPro" id="IPR014746">
    <property type="entry name" value="Gln_synth/guanido_kin_cat_dom"/>
</dbReference>
<dbReference type="SUPFAM" id="SSF55931">
    <property type="entry name" value="Glutamine synthetase/guanido kinase"/>
    <property type="match status" value="1"/>
</dbReference>
<comment type="caution">
    <text evidence="8">Lacks conserved residue(s) required for the propagation of feature annotation.</text>
</comment>
<evidence type="ECO:0000313" key="12">
    <source>
        <dbReference type="WBParaSite" id="nRc.2.0.1.t00498-RA"/>
    </source>
</evidence>
<dbReference type="Pfam" id="PF02807">
    <property type="entry name" value="ATP-gua_PtransN"/>
    <property type="match status" value="1"/>
</dbReference>
<dbReference type="Gene3D" id="1.10.135.10">
    <property type="entry name" value="ATP:guanido phosphotransferase, N-terminal domain"/>
    <property type="match status" value="1"/>
</dbReference>
<protein>
    <recommendedName>
        <fullName evidence="2">arginine kinase</fullName>
        <ecNumber evidence="2">2.7.3.3</ecNumber>
    </recommendedName>
</protein>
<dbReference type="PROSITE" id="PS51509">
    <property type="entry name" value="PHOSPHAGEN_KINASE_N"/>
    <property type="match status" value="1"/>
</dbReference>
<evidence type="ECO:0000256" key="8">
    <source>
        <dbReference type="PROSITE-ProRule" id="PRU00843"/>
    </source>
</evidence>
<evidence type="ECO:0000313" key="11">
    <source>
        <dbReference type="Proteomes" id="UP000887565"/>
    </source>
</evidence>
<dbReference type="GO" id="GO:0004111">
    <property type="term" value="F:creatine kinase activity"/>
    <property type="evidence" value="ECO:0007669"/>
    <property type="project" value="InterPro"/>
</dbReference>
<dbReference type="PANTHER" id="PTHR11547:SF38">
    <property type="entry name" value="ARGININE KINASE 1-RELATED"/>
    <property type="match status" value="1"/>
</dbReference>
<accession>A0A915HFW2</accession>
<dbReference type="AlphaFoldDB" id="A0A915HFW2"/>
<feature type="domain" description="Phosphagen kinase N-terminal" evidence="9">
    <location>
        <begin position="1"/>
        <end position="82"/>
    </location>
</feature>
<dbReference type="Proteomes" id="UP000887565">
    <property type="component" value="Unplaced"/>
</dbReference>
<evidence type="ECO:0000256" key="6">
    <source>
        <dbReference type="ARBA" id="ARBA00022840"/>
    </source>
</evidence>
<feature type="domain" description="Phosphagen kinase C-terminal" evidence="10">
    <location>
        <begin position="197"/>
        <end position="342"/>
    </location>
</feature>
<evidence type="ECO:0000256" key="2">
    <source>
        <dbReference type="ARBA" id="ARBA00012230"/>
    </source>
</evidence>
<dbReference type="PANTHER" id="PTHR11547">
    <property type="entry name" value="ARGININE OR CREATINE KINASE"/>
    <property type="match status" value="1"/>
</dbReference>
<dbReference type="GO" id="GO:0005524">
    <property type="term" value="F:ATP binding"/>
    <property type="evidence" value="ECO:0007669"/>
    <property type="project" value="UniProtKB-UniRule"/>
</dbReference>
<dbReference type="WBParaSite" id="nRc.2.0.1.t00498-RA">
    <property type="protein sequence ID" value="nRc.2.0.1.t00498-RA"/>
    <property type="gene ID" value="nRc.2.0.1.g00498"/>
</dbReference>
<keyword evidence="4 8" id="KW-0547">Nucleotide-binding</keyword>
<evidence type="ECO:0000256" key="5">
    <source>
        <dbReference type="ARBA" id="ARBA00022777"/>
    </source>
</evidence>
<dbReference type="EC" id="2.7.3.3" evidence="2"/>
<sequence length="342" mass="38694">MVAENWKNLPNDENACLLKKTVTDKAFNKVKDLRTLSDSSLLNIMQEAVNLPNAEIGINAPDVASYDTFRSIFDPVIAKLHNGFRGAQPKSNWGDEKKLQLLVDEETKKLDKDGQFVKSYFHFQPIMNETDYYQTEFFTKKLFADNPSFASQKSDLKGQLCLFRTTNDSEINDLLGNTTFDFRNKDKRLEVASFRNHWPIGRALFVNEAKNFAVQVNNEDHLKFISVGRSLNDLQATLKRLSDGVEAVEKITPFAKHKSLGYVSASPRNLGTGLEVSLNLHLPKLGQKENLKNLCETLNLKFEKSGDDVSVKNAYKLGMTEFDTVKMVVDGAKRLIEEENNS</sequence>
<reference evidence="12" key="1">
    <citation type="submission" date="2022-11" db="UniProtKB">
        <authorList>
            <consortium name="WormBaseParasite"/>
        </authorList>
    </citation>
    <scope>IDENTIFICATION</scope>
</reference>
<evidence type="ECO:0000256" key="4">
    <source>
        <dbReference type="ARBA" id="ARBA00022741"/>
    </source>
</evidence>
<evidence type="ECO:0000256" key="7">
    <source>
        <dbReference type="PROSITE-ProRule" id="PRU00842"/>
    </source>
</evidence>
<dbReference type="SUPFAM" id="SSF48034">
    <property type="entry name" value="Guanido kinase N-terminal domain"/>
    <property type="match status" value="1"/>
</dbReference>
<dbReference type="GO" id="GO:0046314">
    <property type="term" value="P:phosphocreatine biosynthetic process"/>
    <property type="evidence" value="ECO:0007669"/>
    <property type="project" value="InterPro"/>
</dbReference>
<dbReference type="InterPro" id="IPR036802">
    <property type="entry name" value="ATP-guanido_PTrfase_N_sf"/>
</dbReference>
<feature type="binding site" evidence="8">
    <location>
        <begin position="303"/>
        <end position="308"/>
    </location>
    <ligand>
        <name>ATP</name>
        <dbReference type="ChEBI" id="CHEBI:30616"/>
    </ligand>
</feature>
<keyword evidence="6 8" id="KW-0067">ATP-binding</keyword>
<evidence type="ECO:0000259" key="10">
    <source>
        <dbReference type="PROSITE" id="PS51510"/>
    </source>
</evidence>
<dbReference type="InterPro" id="IPR022413">
    <property type="entry name" value="ATP-guanido_PTrfase_N"/>
</dbReference>
<comment type="similarity">
    <text evidence="1 7">Belongs to the ATP:guanido phosphotransferase family.</text>
</comment>
<keyword evidence="5 8" id="KW-0418">Kinase</keyword>